<protein>
    <recommendedName>
        <fullName evidence="11">LDLR chaperone MESD</fullName>
    </recommendedName>
</protein>
<gene>
    <name evidence="9" type="ORF">ANCCAN_04549</name>
</gene>
<dbReference type="InterPro" id="IPR019330">
    <property type="entry name" value="MESD"/>
</dbReference>
<evidence type="ECO:0000256" key="2">
    <source>
        <dbReference type="ARBA" id="ARBA00011068"/>
    </source>
</evidence>
<feature type="region of interest" description="Disordered" evidence="7">
    <location>
        <begin position="56"/>
        <end position="81"/>
    </location>
</feature>
<evidence type="ECO:0000256" key="8">
    <source>
        <dbReference type="SAM" id="SignalP"/>
    </source>
</evidence>
<dbReference type="Proteomes" id="UP000252519">
    <property type="component" value="Unassembled WGS sequence"/>
</dbReference>
<evidence type="ECO:0000313" key="10">
    <source>
        <dbReference type="Proteomes" id="UP000252519"/>
    </source>
</evidence>
<dbReference type="Gene3D" id="6.10.250.640">
    <property type="match status" value="1"/>
</dbReference>
<proteinExistence type="inferred from homology"/>
<feature type="region of interest" description="Disordered" evidence="7">
    <location>
        <begin position="18"/>
        <end position="44"/>
    </location>
</feature>
<keyword evidence="10" id="KW-1185">Reference proteome</keyword>
<dbReference type="PANTHER" id="PTHR17600">
    <property type="entry name" value="MESODERM DEVELOPMENT CANDIDATE 2"/>
    <property type="match status" value="1"/>
</dbReference>
<dbReference type="STRING" id="29170.A0A368H107"/>
<keyword evidence="5" id="KW-0256">Endoplasmic reticulum</keyword>
<comment type="caution">
    <text evidence="9">The sequence shown here is derived from an EMBL/GenBank/DDBJ whole genome shotgun (WGS) entry which is preliminary data.</text>
</comment>
<dbReference type="EMBL" id="JOJR01000035">
    <property type="protein sequence ID" value="RCN49299.1"/>
    <property type="molecule type" value="Genomic_DNA"/>
</dbReference>
<dbReference type="GO" id="GO:0005783">
    <property type="term" value="C:endoplasmic reticulum"/>
    <property type="evidence" value="ECO:0007669"/>
    <property type="project" value="UniProtKB-SubCell"/>
</dbReference>
<comment type="subcellular location">
    <subcellularLocation>
        <location evidence="1">Endoplasmic reticulum</location>
    </subcellularLocation>
</comment>
<sequence>MMRIFIVVLVLTVVVPSSPSHEPVKETHGPKTPKKKKDITSYSDADLERLYEQWEENDEEKLDDDELPEHQRSPNPMDLDSIKAKAKNPEEMLSMTKKGQTLMMFVNIRDPSNPLEKNRPFTSKYTEIFQSMLRNNHIICQVFLIDDDRAIFMFNDGSQAFEAKDFLLKQIQVTEVSLEGQQYVGAGAAKKDEL</sequence>
<dbReference type="Gene3D" id="3.30.70.260">
    <property type="match status" value="1"/>
</dbReference>
<keyword evidence="4 8" id="KW-0732">Signal</keyword>
<evidence type="ECO:0000256" key="4">
    <source>
        <dbReference type="ARBA" id="ARBA00022729"/>
    </source>
</evidence>
<dbReference type="GO" id="GO:0016055">
    <property type="term" value="P:Wnt signaling pathway"/>
    <property type="evidence" value="ECO:0007669"/>
    <property type="project" value="UniProtKB-KW"/>
</dbReference>
<dbReference type="GO" id="GO:0006457">
    <property type="term" value="P:protein folding"/>
    <property type="evidence" value="ECO:0007669"/>
    <property type="project" value="InterPro"/>
</dbReference>
<evidence type="ECO:0000313" key="9">
    <source>
        <dbReference type="EMBL" id="RCN49299.1"/>
    </source>
</evidence>
<feature type="signal peptide" evidence="8">
    <location>
        <begin position="1"/>
        <end position="20"/>
    </location>
</feature>
<name>A0A368H107_ANCCA</name>
<dbReference type="AlphaFoldDB" id="A0A368H107"/>
<evidence type="ECO:0000256" key="1">
    <source>
        <dbReference type="ARBA" id="ARBA00004240"/>
    </source>
</evidence>
<dbReference type="PANTHER" id="PTHR17600:SF2">
    <property type="entry name" value="LRP CHAPERONE MESD"/>
    <property type="match status" value="1"/>
</dbReference>
<accession>A0A368H107</accession>
<comment type="similarity">
    <text evidence="2">Belongs to the MESD family.</text>
</comment>
<reference evidence="9 10" key="1">
    <citation type="submission" date="2014-10" db="EMBL/GenBank/DDBJ databases">
        <title>Draft genome of the hookworm Ancylostoma caninum.</title>
        <authorList>
            <person name="Mitreva M."/>
        </authorList>
    </citation>
    <scope>NUCLEOTIDE SEQUENCE [LARGE SCALE GENOMIC DNA]</scope>
    <source>
        <strain evidence="9 10">Baltimore</strain>
    </source>
</reference>
<evidence type="ECO:0008006" key="11">
    <source>
        <dbReference type="Google" id="ProtNLM"/>
    </source>
</evidence>
<dbReference type="Pfam" id="PF10185">
    <property type="entry name" value="Mesd"/>
    <property type="match status" value="1"/>
</dbReference>
<organism evidence="9 10">
    <name type="scientific">Ancylostoma caninum</name>
    <name type="common">Dog hookworm</name>
    <dbReference type="NCBI Taxonomy" id="29170"/>
    <lineage>
        <taxon>Eukaryota</taxon>
        <taxon>Metazoa</taxon>
        <taxon>Ecdysozoa</taxon>
        <taxon>Nematoda</taxon>
        <taxon>Chromadorea</taxon>
        <taxon>Rhabditida</taxon>
        <taxon>Rhabditina</taxon>
        <taxon>Rhabditomorpha</taxon>
        <taxon>Strongyloidea</taxon>
        <taxon>Ancylostomatidae</taxon>
        <taxon>Ancylostomatinae</taxon>
        <taxon>Ancylostoma</taxon>
    </lineage>
</organism>
<feature type="chain" id="PRO_5016826089" description="LDLR chaperone MESD" evidence="8">
    <location>
        <begin position="21"/>
        <end position="194"/>
    </location>
</feature>
<dbReference type="OrthoDB" id="75833at2759"/>
<keyword evidence="3" id="KW-0879">Wnt signaling pathway</keyword>
<evidence type="ECO:0000256" key="5">
    <source>
        <dbReference type="ARBA" id="ARBA00022824"/>
    </source>
</evidence>
<feature type="compositionally biased region" description="Acidic residues" evidence="7">
    <location>
        <begin position="56"/>
        <end position="67"/>
    </location>
</feature>
<keyword evidence="6" id="KW-0143">Chaperone</keyword>
<evidence type="ECO:0000256" key="7">
    <source>
        <dbReference type="SAM" id="MobiDB-lite"/>
    </source>
</evidence>
<evidence type="ECO:0000256" key="3">
    <source>
        <dbReference type="ARBA" id="ARBA00022687"/>
    </source>
</evidence>
<evidence type="ECO:0000256" key="6">
    <source>
        <dbReference type="ARBA" id="ARBA00023186"/>
    </source>
</evidence>